<evidence type="ECO:0000256" key="11">
    <source>
        <dbReference type="ARBA" id="ARBA00023159"/>
    </source>
</evidence>
<evidence type="ECO:0000256" key="1">
    <source>
        <dbReference type="ARBA" id="ARBA00000086"/>
    </source>
</evidence>
<dbReference type="SUPFAM" id="SSF48150">
    <property type="entry name" value="DNA-glycosylase"/>
    <property type="match status" value="1"/>
</dbReference>
<dbReference type="Proteomes" id="UP001303408">
    <property type="component" value="Chromosome"/>
</dbReference>
<name>A0AA96FB19_9MICO</name>
<dbReference type="InterPro" id="IPR037046">
    <property type="entry name" value="AlkA_N_sf"/>
</dbReference>
<keyword evidence="10" id="KW-0238">DNA-binding</keyword>
<keyword evidence="11" id="KW-0010">Activator</keyword>
<evidence type="ECO:0000256" key="9">
    <source>
        <dbReference type="ARBA" id="ARBA00023015"/>
    </source>
</evidence>
<dbReference type="InterPro" id="IPR018060">
    <property type="entry name" value="HTH_AraC"/>
</dbReference>
<dbReference type="GO" id="GO:0008168">
    <property type="term" value="F:methyltransferase activity"/>
    <property type="evidence" value="ECO:0007669"/>
    <property type="project" value="UniProtKB-KW"/>
</dbReference>
<dbReference type="PROSITE" id="PS01124">
    <property type="entry name" value="HTH_ARAC_FAMILY_2"/>
    <property type="match status" value="1"/>
</dbReference>
<evidence type="ECO:0000256" key="7">
    <source>
        <dbReference type="ARBA" id="ARBA00022763"/>
    </source>
</evidence>
<dbReference type="InterPro" id="IPR010316">
    <property type="entry name" value="AlkA_N"/>
</dbReference>
<keyword evidence="4" id="KW-0489">Methyltransferase</keyword>
<dbReference type="InterPro" id="IPR035451">
    <property type="entry name" value="Ada-like_dom_sf"/>
</dbReference>
<comment type="catalytic activity">
    <reaction evidence="1">
        <text>Hydrolysis of alkylated DNA, releasing 3-methyladenine, 3-methylguanine, 7-methylguanine and 7-methyladenine.</text>
        <dbReference type="EC" id="3.2.2.21"/>
    </reaction>
</comment>
<evidence type="ECO:0000256" key="5">
    <source>
        <dbReference type="ARBA" id="ARBA00022679"/>
    </source>
</evidence>
<dbReference type="SMART" id="SM01009">
    <property type="entry name" value="AlkA_N"/>
    <property type="match status" value="1"/>
</dbReference>
<dbReference type="SMART" id="SM00478">
    <property type="entry name" value="ENDO3c"/>
    <property type="match status" value="1"/>
</dbReference>
<proteinExistence type="predicted"/>
<keyword evidence="5" id="KW-0808">Transferase</keyword>
<keyword evidence="13" id="KW-0234">DNA repair</keyword>
<dbReference type="GO" id="GO:0005737">
    <property type="term" value="C:cytoplasm"/>
    <property type="evidence" value="ECO:0007669"/>
    <property type="project" value="TreeGrafter"/>
</dbReference>
<dbReference type="Gene3D" id="3.40.10.10">
    <property type="entry name" value="DNA Methylphosphotriester Repair Domain"/>
    <property type="match status" value="1"/>
</dbReference>
<dbReference type="KEGG" id="dcp:RN607_07715"/>
<dbReference type="GO" id="GO:0032993">
    <property type="term" value="C:protein-DNA complex"/>
    <property type="evidence" value="ECO:0007669"/>
    <property type="project" value="TreeGrafter"/>
</dbReference>
<keyword evidence="12" id="KW-0804">Transcription</keyword>
<dbReference type="Pfam" id="PF12833">
    <property type="entry name" value="HTH_18"/>
    <property type="match status" value="1"/>
</dbReference>
<protein>
    <recommendedName>
        <fullName evidence="3">DNA-3-methyladenine glycosylase II</fullName>
        <ecNumber evidence="3">3.2.2.21</ecNumber>
    </recommendedName>
</protein>
<reference evidence="15" key="1">
    <citation type="submission" date="2023-09" db="EMBL/GenBank/DDBJ databases">
        <title>Demequina sp. a novel bacteria isolated from Capsicum annuum.</title>
        <authorList>
            <person name="Humaira Z."/>
            <person name="Lee J."/>
            <person name="Cho D."/>
        </authorList>
    </citation>
    <scope>NUCLEOTIDE SEQUENCE</scope>
    <source>
        <strain evidence="15">PMTSA13</strain>
    </source>
</reference>
<dbReference type="Gene3D" id="1.10.1670.10">
    <property type="entry name" value="Helix-hairpin-Helix base-excision DNA repair enzymes (C-terminal)"/>
    <property type="match status" value="1"/>
</dbReference>
<dbReference type="EMBL" id="CP134880">
    <property type="protein sequence ID" value="WNM26087.1"/>
    <property type="molecule type" value="Genomic_DNA"/>
</dbReference>
<gene>
    <name evidence="15" type="ORF">RN607_07715</name>
</gene>
<organism evidence="15">
    <name type="scientific">Demequina capsici</name>
    <dbReference type="NCBI Taxonomy" id="3075620"/>
    <lineage>
        <taxon>Bacteria</taxon>
        <taxon>Bacillati</taxon>
        <taxon>Actinomycetota</taxon>
        <taxon>Actinomycetes</taxon>
        <taxon>Micrococcales</taxon>
        <taxon>Demequinaceae</taxon>
        <taxon>Demequina</taxon>
    </lineage>
</organism>
<dbReference type="GO" id="GO:0006307">
    <property type="term" value="P:DNA alkylation repair"/>
    <property type="evidence" value="ECO:0007669"/>
    <property type="project" value="TreeGrafter"/>
</dbReference>
<dbReference type="Pfam" id="PF02805">
    <property type="entry name" value="Ada_Zn_binding"/>
    <property type="match status" value="1"/>
</dbReference>
<evidence type="ECO:0000256" key="4">
    <source>
        <dbReference type="ARBA" id="ARBA00022603"/>
    </source>
</evidence>
<dbReference type="RefSeq" id="WP_313541613.1">
    <property type="nucleotide sequence ID" value="NZ_CP134880.1"/>
</dbReference>
<dbReference type="GO" id="GO:0032259">
    <property type="term" value="P:methylation"/>
    <property type="evidence" value="ECO:0007669"/>
    <property type="project" value="UniProtKB-KW"/>
</dbReference>
<evidence type="ECO:0000256" key="3">
    <source>
        <dbReference type="ARBA" id="ARBA00012000"/>
    </source>
</evidence>
<dbReference type="GO" id="GO:0003700">
    <property type="term" value="F:DNA-binding transcription factor activity"/>
    <property type="evidence" value="ECO:0007669"/>
    <property type="project" value="InterPro"/>
</dbReference>
<keyword evidence="8" id="KW-0862">Zinc</keyword>
<dbReference type="Gene3D" id="3.30.310.20">
    <property type="entry name" value="DNA-3-methyladenine glycosylase AlkA, N-terminal domain"/>
    <property type="match status" value="1"/>
</dbReference>
<feature type="domain" description="HTH araC/xylS-type" evidence="14">
    <location>
        <begin position="86"/>
        <end position="184"/>
    </location>
</feature>
<dbReference type="GO" id="GO:0043916">
    <property type="term" value="F:DNA-7-methylguanine glycosylase activity"/>
    <property type="evidence" value="ECO:0007669"/>
    <property type="project" value="TreeGrafter"/>
</dbReference>
<dbReference type="SUPFAM" id="SSF55945">
    <property type="entry name" value="TATA-box binding protein-like"/>
    <property type="match status" value="1"/>
</dbReference>
<dbReference type="AlphaFoldDB" id="A0AA96FB19"/>
<dbReference type="EC" id="3.2.2.21" evidence="3"/>
<dbReference type="GO" id="GO:0043565">
    <property type="term" value="F:sequence-specific DNA binding"/>
    <property type="evidence" value="ECO:0007669"/>
    <property type="project" value="InterPro"/>
</dbReference>
<dbReference type="PANTHER" id="PTHR43003:SF13">
    <property type="entry name" value="DNA-3-METHYLADENINE GLYCOSYLASE 2"/>
    <property type="match status" value="1"/>
</dbReference>
<dbReference type="GO" id="GO:0008725">
    <property type="term" value="F:DNA-3-methyladenine glycosylase activity"/>
    <property type="evidence" value="ECO:0007669"/>
    <property type="project" value="TreeGrafter"/>
</dbReference>
<evidence type="ECO:0000256" key="12">
    <source>
        <dbReference type="ARBA" id="ARBA00023163"/>
    </source>
</evidence>
<dbReference type="Pfam" id="PF06029">
    <property type="entry name" value="AlkA_N"/>
    <property type="match status" value="1"/>
</dbReference>
<dbReference type="InterPro" id="IPR018062">
    <property type="entry name" value="HTH_AraC-typ_CS"/>
</dbReference>
<evidence type="ECO:0000256" key="8">
    <source>
        <dbReference type="ARBA" id="ARBA00022833"/>
    </source>
</evidence>
<dbReference type="PROSITE" id="PS00041">
    <property type="entry name" value="HTH_ARAC_FAMILY_1"/>
    <property type="match status" value="1"/>
</dbReference>
<evidence type="ECO:0000256" key="6">
    <source>
        <dbReference type="ARBA" id="ARBA00022723"/>
    </source>
</evidence>
<dbReference type="InterPro" id="IPR009057">
    <property type="entry name" value="Homeodomain-like_sf"/>
</dbReference>
<dbReference type="InterPro" id="IPR051912">
    <property type="entry name" value="Alkylbase_DNA_Glycosylase/TA"/>
</dbReference>
<dbReference type="SUPFAM" id="SSF46689">
    <property type="entry name" value="Homeodomain-like"/>
    <property type="match status" value="1"/>
</dbReference>
<dbReference type="Gene3D" id="1.10.340.30">
    <property type="entry name" value="Hypothetical protein, domain 2"/>
    <property type="match status" value="1"/>
</dbReference>
<evidence type="ECO:0000256" key="13">
    <source>
        <dbReference type="ARBA" id="ARBA00023204"/>
    </source>
</evidence>
<dbReference type="GO" id="GO:0032131">
    <property type="term" value="F:alkylated DNA binding"/>
    <property type="evidence" value="ECO:0007669"/>
    <property type="project" value="TreeGrafter"/>
</dbReference>
<dbReference type="CDD" id="cd00056">
    <property type="entry name" value="ENDO3c"/>
    <property type="match status" value="1"/>
</dbReference>
<accession>A0AA96FB19</accession>
<evidence type="ECO:0000259" key="14">
    <source>
        <dbReference type="PROSITE" id="PS01124"/>
    </source>
</evidence>
<sequence>MRDDDARYAVITGRDSRYDGQFFTGVVTTRIYCRPSCPARTPARKNVTFFRTAAAAQAAGFRSCRRCRPEAVPGSPDWDVTGDIAARAMHLIDDGVVDRDGVDGLAIRLGYSRRHLQRVLVDELGAAPLALATAHRLHSARALLEHTAMPVSDVAYAAGFGSVRQFNDAARAAWGMTPSDVRSNARRGRSARVVTGLEAGSIARTEVRLRLRVREPFDGRRALAFLAARTIAGVEETTPTVHVRTLALHHGPAIVTLEPEPGAVNATLELSDPRDLGSAVARCRALLDLDADPVAVADALGRDRAMAALVARAPGLRVPGTVDVFETIVRAVVGQQVSVAGATRTLGAIASRWGARLDGSARLLMPTPECLADVDPSSGLMPASRWRTISAVARAAVDGTLDVSPGADRSEALRFLGSIAGIGPWTRDYIMLRGYADPDAFPSGDLVLRQVTGLDAALLSAESERWSPWRAYAAQHLWTARSEGMDDVYQQ</sequence>
<dbReference type="InterPro" id="IPR011257">
    <property type="entry name" value="DNA_glycosylase"/>
</dbReference>
<keyword evidence="7" id="KW-0227">DNA damage</keyword>
<keyword evidence="9" id="KW-0805">Transcription regulation</keyword>
<dbReference type="InterPro" id="IPR004026">
    <property type="entry name" value="Ada_DNA_repair_Zn-bd"/>
</dbReference>
<dbReference type="SUPFAM" id="SSF57884">
    <property type="entry name" value="Ada DNA repair protein, N-terminal domain (N-Ada 10)"/>
    <property type="match status" value="1"/>
</dbReference>
<keyword evidence="6" id="KW-0479">Metal-binding</keyword>
<dbReference type="SMART" id="SM00342">
    <property type="entry name" value="HTH_ARAC"/>
    <property type="match status" value="1"/>
</dbReference>
<dbReference type="GO" id="GO:0008270">
    <property type="term" value="F:zinc ion binding"/>
    <property type="evidence" value="ECO:0007669"/>
    <property type="project" value="InterPro"/>
</dbReference>
<dbReference type="InterPro" id="IPR023170">
    <property type="entry name" value="HhH_base_excis_C"/>
</dbReference>
<evidence type="ECO:0000313" key="15">
    <source>
        <dbReference type="EMBL" id="WNM26087.1"/>
    </source>
</evidence>
<comment type="cofactor">
    <cofactor evidence="2">
        <name>Zn(2+)</name>
        <dbReference type="ChEBI" id="CHEBI:29105"/>
    </cofactor>
</comment>
<evidence type="ECO:0000256" key="2">
    <source>
        <dbReference type="ARBA" id="ARBA00001947"/>
    </source>
</evidence>
<dbReference type="PANTHER" id="PTHR43003">
    <property type="entry name" value="DNA-3-METHYLADENINE GLYCOSYLASE"/>
    <property type="match status" value="1"/>
</dbReference>
<dbReference type="Gene3D" id="1.10.10.60">
    <property type="entry name" value="Homeodomain-like"/>
    <property type="match status" value="1"/>
</dbReference>
<dbReference type="InterPro" id="IPR003265">
    <property type="entry name" value="HhH-GPD_domain"/>
</dbReference>
<evidence type="ECO:0000256" key="10">
    <source>
        <dbReference type="ARBA" id="ARBA00023125"/>
    </source>
</evidence>
<dbReference type="GO" id="GO:0006285">
    <property type="term" value="P:base-excision repair, AP site formation"/>
    <property type="evidence" value="ECO:0007669"/>
    <property type="project" value="TreeGrafter"/>
</dbReference>